<dbReference type="InterPro" id="IPR017441">
    <property type="entry name" value="Protein_kinase_ATP_BS"/>
</dbReference>
<feature type="compositionally biased region" description="Low complexity" evidence="10">
    <location>
        <begin position="445"/>
        <end position="462"/>
    </location>
</feature>
<gene>
    <name evidence="13" type="ORF">MKK02DRAFT_29020</name>
</gene>
<feature type="domain" description="Phorbol-ester/DAG-type" evidence="12">
    <location>
        <begin position="530"/>
        <end position="578"/>
    </location>
</feature>
<dbReference type="InterPro" id="IPR000719">
    <property type="entry name" value="Prot_kinase_dom"/>
</dbReference>
<evidence type="ECO:0000256" key="8">
    <source>
        <dbReference type="ARBA" id="ARBA00022840"/>
    </source>
</evidence>
<dbReference type="PROSITE" id="PS50081">
    <property type="entry name" value="ZF_DAG_PE_2"/>
    <property type="match status" value="1"/>
</dbReference>
<dbReference type="Gene3D" id="3.30.60.20">
    <property type="match status" value="1"/>
</dbReference>
<evidence type="ECO:0000256" key="9">
    <source>
        <dbReference type="PROSITE-ProRule" id="PRU10141"/>
    </source>
</evidence>
<feature type="compositionally biased region" description="Basic and acidic residues" evidence="10">
    <location>
        <begin position="302"/>
        <end position="312"/>
    </location>
</feature>
<evidence type="ECO:0000256" key="7">
    <source>
        <dbReference type="ARBA" id="ARBA00022833"/>
    </source>
</evidence>
<proteinExistence type="inferred from homology"/>
<dbReference type="GO" id="GO:0046872">
    <property type="term" value="F:metal ion binding"/>
    <property type="evidence" value="ECO:0007669"/>
    <property type="project" value="UniProtKB-KW"/>
</dbReference>
<evidence type="ECO:0000259" key="12">
    <source>
        <dbReference type="PROSITE" id="PS50081"/>
    </source>
</evidence>
<feature type="domain" description="Protein kinase" evidence="11">
    <location>
        <begin position="11"/>
        <end position="270"/>
    </location>
</feature>
<dbReference type="SUPFAM" id="SSF56112">
    <property type="entry name" value="Protein kinase-like (PK-like)"/>
    <property type="match status" value="1"/>
</dbReference>
<dbReference type="PROSITE" id="PS00108">
    <property type="entry name" value="PROTEIN_KINASE_ST"/>
    <property type="match status" value="1"/>
</dbReference>
<evidence type="ECO:0000259" key="11">
    <source>
        <dbReference type="PROSITE" id="PS50011"/>
    </source>
</evidence>
<evidence type="ECO:0000313" key="13">
    <source>
        <dbReference type="EMBL" id="KAI9633119.1"/>
    </source>
</evidence>
<keyword evidence="4" id="KW-0479">Metal-binding</keyword>
<comment type="similarity">
    <text evidence="1">Belongs to the protein kinase superfamily. TKL Ser/Thr protein kinase family.</text>
</comment>
<name>A0AA38LSX8_9TREE</name>
<evidence type="ECO:0000256" key="3">
    <source>
        <dbReference type="ARBA" id="ARBA00022679"/>
    </source>
</evidence>
<dbReference type="Pfam" id="PF07714">
    <property type="entry name" value="PK_Tyr_Ser-Thr"/>
    <property type="match status" value="1"/>
</dbReference>
<evidence type="ECO:0000256" key="4">
    <source>
        <dbReference type="ARBA" id="ARBA00022723"/>
    </source>
</evidence>
<dbReference type="AlphaFoldDB" id="A0AA38LSX8"/>
<reference evidence="13" key="1">
    <citation type="journal article" date="2022" name="G3 (Bethesda)">
        <title>High quality genome of the basidiomycete yeast Dioszegia hungarica PDD-24b-2 isolated from cloud water.</title>
        <authorList>
            <person name="Jarrige D."/>
            <person name="Haridas S."/>
            <person name="Bleykasten-Grosshans C."/>
            <person name="Joly M."/>
            <person name="Nadalig T."/>
            <person name="Sancelme M."/>
            <person name="Vuilleumier S."/>
            <person name="Grigoriev I.V."/>
            <person name="Amato P."/>
            <person name="Bringel F."/>
        </authorList>
    </citation>
    <scope>NUCLEOTIDE SEQUENCE</scope>
    <source>
        <strain evidence="13">PDD-24b-2</strain>
    </source>
</reference>
<dbReference type="SUPFAM" id="SSF57889">
    <property type="entry name" value="Cysteine-rich domain"/>
    <property type="match status" value="1"/>
</dbReference>
<dbReference type="PROSITE" id="PS50011">
    <property type="entry name" value="PROTEIN_KINASE_DOM"/>
    <property type="match status" value="1"/>
</dbReference>
<evidence type="ECO:0000256" key="2">
    <source>
        <dbReference type="ARBA" id="ARBA00022527"/>
    </source>
</evidence>
<organism evidence="13 14">
    <name type="scientific">Dioszegia hungarica</name>
    <dbReference type="NCBI Taxonomy" id="4972"/>
    <lineage>
        <taxon>Eukaryota</taxon>
        <taxon>Fungi</taxon>
        <taxon>Dikarya</taxon>
        <taxon>Basidiomycota</taxon>
        <taxon>Agaricomycotina</taxon>
        <taxon>Tremellomycetes</taxon>
        <taxon>Tremellales</taxon>
        <taxon>Bulleribasidiaceae</taxon>
        <taxon>Dioszegia</taxon>
    </lineage>
</organism>
<dbReference type="GO" id="GO:0004674">
    <property type="term" value="F:protein serine/threonine kinase activity"/>
    <property type="evidence" value="ECO:0007669"/>
    <property type="project" value="UniProtKB-KW"/>
</dbReference>
<dbReference type="InterPro" id="IPR050940">
    <property type="entry name" value="Actin_reg-Ser/Thr_kinase"/>
</dbReference>
<dbReference type="PROSITE" id="PS00107">
    <property type="entry name" value="PROTEIN_KINASE_ATP"/>
    <property type="match status" value="1"/>
</dbReference>
<dbReference type="CDD" id="cd00029">
    <property type="entry name" value="C1"/>
    <property type="match status" value="1"/>
</dbReference>
<dbReference type="Pfam" id="PF00130">
    <property type="entry name" value="C1_1"/>
    <property type="match status" value="1"/>
</dbReference>
<evidence type="ECO:0000256" key="1">
    <source>
        <dbReference type="ARBA" id="ARBA00005843"/>
    </source>
</evidence>
<keyword evidence="7" id="KW-0862">Zinc</keyword>
<keyword evidence="6 13" id="KW-0418">Kinase</keyword>
<dbReference type="InterPro" id="IPR046349">
    <property type="entry name" value="C1-like_sf"/>
</dbReference>
<dbReference type="CDD" id="cd13999">
    <property type="entry name" value="STKc_MAP3K-like"/>
    <property type="match status" value="1"/>
</dbReference>
<keyword evidence="5 9" id="KW-0547">Nucleotide-binding</keyword>
<dbReference type="GeneID" id="77726895"/>
<keyword evidence="8 9" id="KW-0067">ATP-binding</keyword>
<evidence type="ECO:0000313" key="14">
    <source>
        <dbReference type="Proteomes" id="UP001164286"/>
    </source>
</evidence>
<feature type="region of interest" description="Disordered" evidence="10">
    <location>
        <begin position="301"/>
        <end position="324"/>
    </location>
</feature>
<dbReference type="GO" id="GO:0005524">
    <property type="term" value="F:ATP binding"/>
    <property type="evidence" value="ECO:0007669"/>
    <property type="project" value="UniProtKB-UniRule"/>
</dbReference>
<evidence type="ECO:0000256" key="5">
    <source>
        <dbReference type="ARBA" id="ARBA00022741"/>
    </source>
</evidence>
<feature type="compositionally biased region" description="Polar residues" evidence="10">
    <location>
        <begin position="382"/>
        <end position="391"/>
    </location>
</feature>
<dbReference type="RefSeq" id="XP_052942896.1">
    <property type="nucleotide sequence ID" value="XM_053087690.1"/>
</dbReference>
<dbReference type="InterPro" id="IPR011009">
    <property type="entry name" value="Kinase-like_dom_sf"/>
</dbReference>
<comment type="caution">
    <text evidence="13">The sequence shown here is derived from an EMBL/GenBank/DDBJ whole genome shotgun (WGS) entry which is preliminary data.</text>
</comment>
<dbReference type="Gene3D" id="1.10.510.10">
    <property type="entry name" value="Transferase(Phosphotransferase) domain 1"/>
    <property type="match status" value="1"/>
</dbReference>
<dbReference type="SMART" id="SM00109">
    <property type="entry name" value="C1"/>
    <property type="match status" value="1"/>
</dbReference>
<dbReference type="SMART" id="SM00220">
    <property type="entry name" value="S_TKc"/>
    <property type="match status" value="1"/>
</dbReference>
<accession>A0AA38LSX8</accession>
<dbReference type="EMBL" id="JAKWFO010000011">
    <property type="protein sequence ID" value="KAI9633119.1"/>
    <property type="molecule type" value="Genomic_DNA"/>
</dbReference>
<dbReference type="InterPro" id="IPR001245">
    <property type="entry name" value="Ser-Thr/Tyr_kinase_cat_dom"/>
</dbReference>
<keyword evidence="14" id="KW-1185">Reference proteome</keyword>
<sequence>MDFDVIPYEDITWGERLGAGSFGSVFKGSYLGIDIAIKEVLPSTEYDVHKYFEREWRIMRECRHPNIVLFLGLSKAIEGDGRVFIVSEFVPRGNLRQFILSSHSFPWRLRLSFATDVARAVAYLHARQCIHRDLKGENLLITSNERIKVTDFGFARIASRNADEMRRMTYCGTDGYMSPEIINGFEFDLPTDVFSLGIIFTEILSRRLVDSKTFIRQAPSFVPDPAEVRRRASKGCPPALVELALHCCLEDPSDRPKMPEVLARLREIELEVLSRLDNETEHVGSIRILQHTGKRAMPIFEPVKDTTHKESDKEDEGEASDKRMEEDALEALAKLQVDGKGAAQAGTEEGKDTWRTARWEERPSIMTQWSDASEMRGHQRLIHSNDSTSSFEAGPPRDYPSSIIHNVGNASVVRNAVPPDDTTSTMTIKASPSHTTLELAEASADDTAPLALSSDSSPSAPAVSNTATALSVDTPPAVPLKLKTKADKADEEAAKQAAPPAHGTHRFTLIEKEALALLSGKKPSTFPSTFAAFLPKALAPSNKCPVCHKRIGQRPALQCDDCSVFVHVKCSHAAARNCTGEEAGAASQAKV</sequence>
<dbReference type="Proteomes" id="UP001164286">
    <property type="component" value="Unassembled WGS sequence"/>
</dbReference>
<dbReference type="PANTHER" id="PTHR46485:SF5">
    <property type="entry name" value="CENTER DIVIDER, ISOFORM A"/>
    <property type="match status" value="1"/>
</dbReference>
<evidence type="ECO:0000256" key="6">
    <source>
        <dbReference type="ARBA" id="ARBA00022777"/>
    </source>
</evidence>
<dbReference type="Gene3D" id="3.30.200.20">
    <property type="entry name" value="Phosphorylase Kinase, domain 1"/>
    <property type="match status" value="1"/>
</dbReference>
<dbReference type="InterPro" id="IPR008271">
    <property type="entry name" value="Ser/Thr_kinase_AS"/>
</dbReference>
<dbReference type="PRINTS" id="PR00109">
    <property type="entry name" value="TYRKINASE"/>
</dbReference>
<protein>
    <submittedName>
        <fullName evidence="13">Kinase-like protein</fullName>
    </submittedName>
</protein>
<keyword evidence="3" id="KW-0808">Transferase</keyword>
<evidence type="ECO:0000256" key="10">
    <source>
        <dbReference type="SAM" id="MobiDB-lite"/>
    </source>
</evidence>
<dbReference type="PANTHER" id="PTHR46485">
    <property type="entry name" value="LIM DOMAIN KINASE 1"/>
    <property type="match status" value="1"/>
</dbReference>
<feature type="region of interest" description="Disordered" evidence="10">
    <location>
        <begin position="416"/>
        <end position="476"/>
    </location>
</feature>
<keyword evidence="2" id="KW-0723">Serine/threonine-protein kinase</keyword>
<feature type="binding site" evidence="9">
    <location>
        <position position="38"/>
    </location>
    <ligand>
        <name>ATP</name>
        <dbReference type="ChEBI" id="CHEBI:30616"/>
    </ligand>
</feature>
<feature type="compositionally biased region" description="Basic and acidic residues" evidence="10">
    <location>
        <begin position="348"/>
        <end position="363"/>
    </location>
</feature>
<feature type="compositionally biased region" description="Polar residues" evidence="10">
    <location>
        <begin position="421"/>
        <end position="436"/>
    </location>
</feature>
<feature type="region of interest" description="Disordered" evidence="10">
    <location>
        <begin position="336"/>
        <end position="404"/>
    </location>
</feature>
<dbReference type="InterPro" id="IPR002219">
    <property type="entry name" value="PKC_DAG/PE"/>
</dbReference>